<dbReference type="GeneID" id="127749119"/>
<accession>A0A9C6U2M6</accession>
<evidence type="ECO:0000313" key="4">
    <source>
        <dbReference type="RefSeq" id="XP_052121914.1"/>
    </source>
</evidence>
<evidence type="ECO:0000313" key="3">
    <source>
        <dbReference type="Proteomes" id="UP000504606"/>
    </source>
</evidence>
<evidence type="ECO:0000256" key="1">
    <source>
        <dbReference type="SAM" id="MobiDB-lite"/>
    </source>
</evidence>
<evidence type="ECO:0000259" key="2">
    <source>
        <dbReference type="Pfam" id="PF13837"/>
    </source>
</evidence>
<dbReference type="Proteomes" id="UP000504606">
    <property type="component" value="Unplaced"/>
</dbReference>
<sequence>MNKVSENLKESHNVHVTPDECSRKKRRLDEKYRRNSPGLFTKHMAFLRGDSDKCPTFQAEPSLEEDVLAKVTFTKGAVMDTATIYSLIDVWDDMKDEYYKAHKDNQFYWKISAQMVLRGKKFSPSACQNKMNLLLSEYKAYNTALKRSGSGRPRHWEFYEALKPILQSMVSVDAELTYSAGVAVAQTTNPHIHAGSSTSSNVRWGKEDQLING</sequence>
<dbReference type="Gene3D" id="1.10.10.60">
    <property type="entry name" value="Homeodomain-like"/>
    <property type="match status" value="1"/>
</dbReference>
<reference evidence="4" key="1">
    <citation type="submission" date="2025-08" db="UniProtKB">
        <authorList>
            <consortium name="RefSeq"/>
        </authorList>
    </citation>
    <scope>IDENTIFICATION</scope>
    <source>
        <tissue evidence="4">Whole organism</tissue>
    </source>
</reference>
<dbReference type="KEGG" id="foc:127749119"/>
<gene>
    <name evidence="4" type="primary">LOC127749119</name>
</gene>
<dbReference type="RefSeq" id="XP_052121914.1">
    <property type="nucleotide sequence ID" value="XM_052265954.1"/>
</dbReference>
<organism evidence="3 4">
    <name type="scientific">Frankliniella occidentalis</name>
    <name type="common">Western flower thrips</name>
    <name type="synonym">Euthrips occidentalis</name>
    <dbReference type="NCBI Taxonomy" id="133901"/>
    <lineage>
        <taxon>Eukaryota</taxon>
        <taxon>Metazoa</taxon>
        <taxon>Ecdysozoa</taxon>
        <taxon>Arthropoda</taxon>
        <taxon>Hexapoda</taxon>
        <taxon>Insecta</taxon>
        <taxon>Pterygota</taxon>
        <taxon>Neoptera</taxon>
        <taxon>Paraneoptera</taxon>
        <taxon>Thysanoptera</taxon>
        <taxon>Terebrantia</taxon>
        <taxon>Thripoidea</taxon>
        <taxon>Thripidae</taxon>
        <taxon>Frankliniella</taxon>
    </lineage>
</organism>
<protein>
    <submittedName>
        <fullName evidence="4">Uncharacterized protein LOC127749119</fullName>
    </submittedName>
</protein>
<name>A0A9C6U2M6_FRAOC</name>
<dbReference type="AlphaFoldDB" id="A0A9C6U2M6"/>
<feature type="domain" description="Myb/SANT-like DNA-binding" evidence="2">
    <location>
        <begin position="84"/>
        <end position="163"/>
    </location>
</feature>
<feature type="region of interest" description="Disordered" evidence="1">
    <location>
        <begin position="1"/>
        <end position="22"/>
    </location>
</feature>
<keyword evidence="3" id="KW-1185">Reference proteome</keyword>
<dbReference type="Pfam" id="PF13837">
    <property type="entry name" value="Myb_DNA-bind_4"/>
    <property type="match status" value="1"/>
</dbReference>
<proteinExistence type="predicted"/>
<dbReference type="InterPro" id="IPR044822">
    <property type="entry name" value="Myb_DNA-bind_4"/>
</dbReference>